<evidence type="ECO:0000259" key="12">
    <source>
        <dbReference type="Pfam" id="PF01694"/>
    </source>
</evidence>
<evidence type="ECO:0000256" key="7">
    <source>
        <dbReference type="ARBA" id="ARBA00022825"/>
    </source>
</evidence>
<comment type="catalytic activity">
    <reaction evidence="1 10">
        <text>Cleaves type-1 transmembrane domains using a catalytic dyad composed of serine and histidine that are contributed by different transmembrane domains.</text>
        <dbReference type="EC" id="3.4.21.105"/>
    </reaction>
</comment>
<proteinExistence type="inferred from homology"/>
<dbReference type="PANTHER" id="PTHR22936">
    <property type="entry name" value="RHOMBOID-RELATED"/>
    <property type="match status" value="1"/>
</dbReference>
<dbReference type="InterPro" id="IPR002610">
    <property type="entry name" value="Peptidase_S54_rhomboid-like"/>
</dbReference>
<dbReference type="GO" id="GO:0006508">
    <property type="term" value="P:proteolysis"/>
    <property type="evidence" value="ECO:0007669"/>
    <property type="project" value="UniProtKB-KW"/>
</dbReference>
<organism evidence="13 14">
    <name type="scientific">Gossypium barbadense</name>
    <name type="common">Sea Island cotton</name>
    <name type="synonym">Hibiscus barbadensis</name>
    <dbReference type="NCBI Taxonomy" id="3634"/>
    <lineage>
        <taxon>Eukaryota</taxon>
        <taxon>Viridiplantae</taxon>
        <taxon>Streptophyta</taxon>
        <taxon>Embryophyta</taxon>
        <taxon>Tracheophyta</taxon>
        <taxon>Spermatophyta</taxon>
        <taxon>Magnoliopsida</taxon>
        <taxon>eudicotyledons</taxon>
        <taxon>Gunneridae</taxon>
        <taxon>Pentapetalae</taxon>
        <taxon>rosids</taxon>
        <taxon>malvids</taxon>
        <taxon>Malvales</taxon>
        <taxon>Malvaceae</taxon>
        <taxon>Malvoideae</taxon>
        <taxon>Gossypium</taxon>
    </lineage>
</organism>
<comment type="subcellular location">
    <subcellularLocation>
        <location evidence="2 10">Membrane</location>
        <topology evidence="2 10">Multi-pass membrane protein</topology>
    </subcellularLocation>
</comment>
<evidence type="ECO:0000256" key="8">
    <source>
        <dbReference type="ARBA" id="ARBA00022989"/>
    </source>
</evidence>
<keyword evidence="6 10" id="KW-0378">Hydrolase</keyword>
<dbReference type="GO" id="GO:0004252">
    <property type="term" value="F:serine-type endopeptidase activity"/>
    <property type="evidence" value="ECO:0007669"/>
    <property type="project" value="InterPro"/>
</dbReference>
<dbReference type="Proteomes" id="UP000239757">
    <property type="component" value="Unassembled WGS sequence"/>
</dbReference>
<dbReference type="FunFam" id="1.20.1540.10:FF:000019">
    <property type="entry name" value="RHOMBOID-like protein"/>
    <property type="match status" value="1"/>
</dbReference>
<feature type="transmembrane region" description="Helical" evidence="10">
    <location>
        <begin position="162"/>
        <end position="183"/>
    </location>
</feature>
<dbReference type="AlphaFoldDB" id="A0A2P5WCD2"/>
<keyword evidence="7 10" id="KW-0720">Serine protease</keyword>
<name>A0A2P5WCD2_GOSBA</name>
<evidence type="ECO:0000256" key="10">
    <source>
        <dbReference type="RuleBase" id="RU362115"/>
    </source>
</evidence>
<feature type="transmembrane region" description="Helical" evidence="10">
    <location>
        <begin position="326"/>
        <end position="348"/>
    </location>
</feature>
<dbReference type="GO" id="GO:0016020">
    <property type="term" value="C:membrane"/>
    <property type="evidence" value="ECO:0007669"/>
    <property type="project" value="UniProtKB-SubCell"/>
</dbReference>
<comment type="function">
    <text evidence="10">Serine protease involved in intramembrane proteolysis.</text>
</comment>
<sequence length="447" mass="49473">MDSRIEIKVTNPKKVDNVVHPVGQGHATSASSPPQPSASSPPTDGQGRQQQQALEEGLRHSHGRGRQGRGLIDYMPFKNWVPWLIPGFVIANVVVFLISMFINNCPKHSSSCVGRFLGRFSFQPMKENPLLGPSADTLEKMGALDVIKVVHKHQAWRLISCIWLHAGVFHILANMLSLLFIGIRLEQEFGFVRIGLLYLFAGFGGSLMSALFIQAGISVGASGALFGLLGSMLSELITNWTIYANKARKIPALAALLTLIFIVVINLAVGLLPHVDNFAHIGGFISGFLLGFVFLIRPQFGYVSKKHIPTGYIVTSNKPKHKPYQYILWLVSMILLVLGFTFGLILLFRGVNLNDQCSWCHYMSCVPTKLWNCKSQQAYCESIEYQNQLNLTCISNGKSSIYNLSGESTSQLNTIQAVPPNLKQFYVSTWQRKGIGGRDLLHTSLTQ</sequence>
<feature type="compositionally biased region" description="Low complexity" evidence="11">
    <location>
        <begin position="29"/>
        <end position="42"/>
    </location>
</feature>
<feature type="transmembrane region" description="Helical" evidence="10">
    <location>
        <begin position="250"/>
        <end position="272"/>
    </location>
</feature>
<accession>A0A2P5WCD2</accession>
<feature type="transmembrane region" description="Helical" evidence="10">
    <location>
        <begin position="80"/>
        <end position="102"/>
    </location>
</feature>
<evidence type="ECO:0000256" key="4">
    <source>
        <dbReference type="ARBA" id="ARBA00022670"/>
    </source>
</evidence>
<feature type="domain" description="Peptidase S54 rhomboid" evidence="12">
    <location>
        <begin position="153"/>
        <end position="295"/>
    </location>
</feature>
<keyword evidence="5 10" id="KW-0812">Transmembrane</keyword>
<dbReference type="EC" id="3.4.21.105" evidence="10"/>
<evidence type="ECO:0000313" key="13">
    <source>
        <dbReference type="EMBL" id="PPR88738.1"/>
    </source>
</evidence>
<keyword evidence="8 10" id="KW-1133">Transmembrane helix</keyword>
<reference evidence="13 14" key="1">
    <citation type="submission" date="2015-01" db="EMBL/GenBank/DDBJ databases">
        <title>Genome of allotetraploid Gossypium barbadense reveals genomic plasticity and fiber elongation in cotton evolution.</title>
        <authorList>
            <person name="Chen X."/>
            <person name="Liu X."/>
            <person name="Zhao B."/>
            <person name="Zheng H."/>
            <person name="Hu Y."/>
            <person name="Lu G."/>
            <person name="Yang C."/>
            <person name="Chen J."/>
            <person name="Shan C."/>
            <person name="Zhang L."/>
            <person name="Zhou Y."/>
            <person name="Wang L."/>
            <person name="Guo W."/>
            <person name="Bai Y."/>
            <person name="Ruan J."/>
            <person name="Shangguan X."/>
            <person name="Mao Y."/>
            <person name="Jiang J."/>
            <person name="Zhu Y."/>
            <person name="Lei J."/>
            <person name="Kang H."/>
            <person name="Chen S."/>
            <person name="He X."/>
            <person name="Wang R."/>
            <person name="Wang Y."/>
            <person name="Chen J."/>
            <person name="Wang L."/>
            <person name="Yu S."/>
            <person name="Wang B."/>
            <person name="Wei J."/>
            <person name="Song S."/>
            <person name="Lu X."/>
            <person name="Gao Z."/>
            <person name="Gu W."/>
            <person name="Deng X."/>
            <person name="Ma D."/>
            <person name="Wang S."/>
            <person name="Liang W."/>
            <person name="Fang L."/>
            <person name="Cai C."/>
            <person name="Zhu X."/>
            <person name="Zhou B."/>
            <person name="Zhang Y."/>
            <person name="Chen Z."/>
            <person name="Xu S."/>
            <person name="Zhu R."/>
            <person name="Wang S."/>
            <person name="Zhang T."/>
            <person name="Zhao G."/>
        </authorList>
    </citation>
    <scope>NUCLEOTIDE SEQUENCE [LARGE SCALE GENOMIC DNA]</scope>
    <source>
        <strain evidence="14">cv. Xinhai21</strain>
        <tissue evidence="13">Leaf</tissue>
    </source>
</reference>
<evidence type="ECO:0000256" key="1">
    <source>
        <dbReference type="ARBA" id="ARBA00000156"/>
    </source>
</evidence>
<dbReference type="OrthoDB" id="418595at2759"/>
<feature type="transmembrane region" description="Helical" evidence="10">
    <location>
        <begin position="278"/>
        <end position="296"/>
    </location>
</feature>
<protein>
    <recommendedName>
        <fullName evidence="10">RHOMBOID-like protein</fullName>
        <ecNumber evidence="10">3.4.21.105</ecNumber>
    </recommendedName>
</protein>
<feature type="region of interest" description="Disordered" evidence="11">
    <location>
        <begin position="1"/>
        <end position="66"/>
    </location>
</feature>
<evidence type="ECO:0000256" key="2">
    <source>
        <dbReference type="ARBA" id="ARBA00004141"/>
    </source>
</evidence>
<evidence type="ECO:0000256" key="11">
    <source>
        <dbReference type="SAM" id="MobiDB-lite"/>
    </source>
</evidence>
<comment type="similarity">
    <text evidence="3 10">Belongs to the peptidase S54 family.</text>
</comment>
<dbReference type="SUPFAM" id="SSF144091">
    <property type="entry name" value="Rhomboid-like"/>
    <property type="match status" value="1"/>
</dbReference>
<dbReference type="Gene3D" id="1.20.1540.10">
    <property type="entry name" value="Rhomboid-like"/>
    <property type="match status" value="1"/>
</dbReference>
<evidence type="ECO:0000256" key="9">
    <source>
        <dbReference type="ARBA" id="ARBA00023136"/>
    </source>
</evidence>
<dbReference type="GO" id="GO:0005794">
    <property type="term" value="C:Golgi apparatus"/>
    <property type="evidence" value="ECO:0007669"/>
    <property type="project" value="UniProtKB-ARBA"/>
</dbReference>
<dbReference type="Pfam" id="PF01694">
    <property type="entry name" value="Rhomboid"/>
    <property type="match status" value="1"/>
</dbReference>
<dbReference type="InterPro" id="IPR022764">
    <property type="entry name" value="Peptidase_S54_rhomboid_dom"/>
</dbReference>
<feature type="transmembrane region" description="Helical" evidence="10">
    <location>
        <begin position="195"/>
        <end position="217"/>
    </location>
</feature>
<dbReference type="PANTHER" id="PTHR22936:SF77">
    <property type="entry name" value="RHOMBOID-LIKE PROTEIN 1"/>
    <property type="match status" value="1"/>
</dbReference>
<feature type="transmembrane region" description="Helical" evidence="10">
    <location>
        <begin position="223"/>
        <end position="243"/>
    </location>
</feature>
<dbReference type="InterPro" id="IPR035952">
    <property type="entry name" value="Rhomboid-like_sf"/>
</dbReference>
<dbReference type="EMBL" id="KZ668177">
    <property type="protein sequence ID" value="PPR88738.1"/>
    <property type="molecule type" value="Genomic_DNA"/>
</dbReference>
<evidence type="ECO:0000256" key="5">
    <source>
        <dbReference type="ARBA" id="ARBA00022692"/>
    </source>
</evidence>
<keyword evidence="4 10" id="KW-0645">Protease</keyword>
<evidence type="ECO:0000256" key="6">
    <source>
        <dbReference type="ARBA" id="ARBA00022801"/>
    </source>
</evidence>
<evidence type="ECO:0000256" key="3">
    <source>
        <dbReference type="ARBA" id="ARBA00009045"/>
    </source>
</evidence>
<gene>
    <name evidence="13" type="ORF">GOBAR_AA31947</name>
</gene>
<keyword evidence="9 10" id="KW-0472">Membrane</keyword>
<feature type="compositionally biased region" description="Basic and acidic residues" evidence="11">
    <location>
        <begin position="1"/>
        <end position="17"/>
    </location>
</feature>
<evidence type="ECO:0000313" key="14">
    <source>
        <dbReference type="Proteomes" id="UP000239757"/>
    </source>
</evidence>